<dbReference type="Pfam" id="PF13649">
    <property type="entry name" value="Methyltransf_25"/>
    <property type="match status" value="1"/>
</dbReference>
<dbReference type="VEuPathDB" id="FungiDB:VP01_2140g4"/>
<dbReference type="InterPro" id="IPR029063">
    <property type="entry name" value="SAM-dependent_MTases_sf"/>
</dbReference>
<organism evidence="4 5">
    <name type="scientific">Puccinia sorghi</name>
    <dbReference type="NCBI Taxonomy" id="27349"/>
    <lineage>
        <taxon>Eukaryota</taxon>
        <taxon>Fungi</taxon>
        <taxon>Dikarya</taxon>
        <taxon>Basidiomycota</taxon>
        <taxon>Pucciniomycotina</taxon>
        <taxon>Pucciniomycetes</taxon>
        <taxon>Pucciniales</taxon>
        <taxon>Pucciniaceae</taxon>
        <taxon>Puccinia</taxon>
    </lineage>
</organism>
<sequence>MAETFSAPSYSIEKYASYRPSYPPELYQAVMGYHRGSGELAVDLGCGTGIVSAELVRQGYFDRVVGVDPSKPMLDYAKKTVAGAEFVHGRAESLPWIADSSVDLLAAGTSGEKFMPQVKRRQETTHRIFASCLRLIFLNPPVTLAHWFDPIWWKEAGRILKPQGTLAVFIYGGLWPGHPCAQKLRATMFSFAEELGFSSVGNRICHHMYDELPLPDMGDKGSLGDFERIDWNRDGCGDRLAMADRMKLREWKLNQSILLFAIVNRENALVHMALPIDGDLAKNPTKVGDKLFDPVEKTLSALKTVLETDDDETEIVCGHSLSLLMFRRRAIGTEE</sequence>
<dbReference type="EMBL" id="LAVV01006993">
    <property type="protein sequence ID" value="KNZ57503.1"/>
    <property type="molecule type" value="Genomic_DNA"/>
</dbReference>
<gene>
    <name evidence="4" type="ORF">VP01_2140g4</name>
</gene>
<keyword evidence="5" id="KW-1185">Reference proteome</keyword>
<evidence type="ECO:0000256" key="1">
    <source>
        <dbReference type="ARBA" id="ARBA00022603"/>
    </source>
</evidence>
<dbReference type="SUPFAM" id="SSF53335">
    <property type="entry name" value="S-adenosyl-L-methionine-dependent methyltransferases"/>
    <property type="match status" value="1"/>
</dbReference>
<evidence type="ECO:0000259" key="3">
    <source>
        <dbReference type="Pfam" id="PF13649"/>
    </source>
</evidence>
<keyword evidence="1" id="KW-0489">Methyltransferase</keyword>
<dbReference type="InterPro" id="IPR041698">
    <property type="entry name" value="Methyltransf_25"/>
</dbReference>
<dbReference type="OrthoDB" id="10027013at2759"/>
<dbReference type="PANTHER" id="PTHR44942:SF4">
    <property type="entry name" value="METHYLTRANSFERASE TYPE 11 DOMAIN-CONTAINING PROTEIN"/>
    <property type="match status" value="1"/>
</dbReference>
<keyword evidence="2" id="KW-0808">Transferase</keyword>
<dbReference type="Gene3D" id="3.40.50.150">
    <property type="entry name" value="Vaccinia Virus protein VP39"/>
    <property type="match status" value="1"/>
</dbReference>
<dbReference type="InterPro" id="IPR051052">
    <property type="entry name" value="Diverse_substrate_MTase"/>
</dbReference>
<accession>A0A0L6V9S0</accession>
<proteinExistence type="predicted"/>
<evidence type="ECO:0000313" key="4">
    <source>
        <dbReference type="EMBL" id="KNZ57503.1"/>
    </source>
</evidence>
<dbReference type="CDD" id="cd02440">
    <property type="entry name" value="AdoMet_MTases"/>
    <property type="match status" value="1"/>
</dbReference>
<dbReference type="AlphaFoldDB" id="A0A0L6V9S0"/>
<dbReference type="GO" id="GO:0032259">
    <property type="term" value="P:methylation"/>
    <property type="evidence" value="ECO:0007669"/>
    <property type="project" value="UniProtKB-KW"/>
</dbReference>
<evidence type="ECO:0000313" key="5">
    <source>
        <dbReference type="Proteomes" id="UP000037035"/>
    </source>
</evidence>
<protein>
    <recommendedName>
        <fullName evidence="3">Methyltransferase domain-containing protein</fullName>
    </recommendedName>
</protein>
<name>A0A0L6V9S0_9BASI</name>
<feature type="domain" description="Methyltransferase" evidence="3">
    <location>
        <begin position="42"/>
        <end position="107"/>
    </location>
</feature>
<dbReference type="STRING" id="27349.A0A0L6V9S0"/>
<comment type="caution">
    <text evidence="4">The sequence shown here is derived from an EMBL/GenBank/DDBJ whole genome shotgun (WGS) entry which is preliminary data.</text>
</comment>
<reference evidence="4 5" key="1">
    <citation type="submission" date="2015-08" db="EMBL/GenBank/DDBJ databases">
        <title>Next Generation Sequencing and Analysis of the Genome of Puccinia sorghi L Schw, the Causal Agent of Maize Common Rust.</title>
        <authorList>
            <person name="Rochi L."/>
            <person name="Burguener G."/>
            <person name="Darino M."/>
            <person name="Turjanski A."/>
            <person name="Kreff E."/>
            <person name="Dieguez M.J."/>
            <person name="Sacco F."/>
        </authorList>
    </citation>
    <scope>NUCLEOTIDE SEQUENCE [LARGE SCALE GENOMIC DNA]</scope>
    <source>
        <strain evidence="4 5">RO10H11247</strain>
    </source>
</reference>
<evidence type="ECO:0000256" key="2">
    <source>
        <dbReference type="ARBA" id="ARBA00022679"/>
    </source>
</evidence>
<dbReference type="Proteomes" id="UP000037035">
    <property type="component" value="Unassembled WGS sequence"/>
</dbReference>
<dbReference type="PANTHER" id="PTHR44942">
    <property type="entry name" value="METHYLTRANSF_11 DOMAIN-CONTAINING PROTEIN"/>
    <property type="match status" value="1"/>
</dbReference>
<dbReference type="GO" id="GO:0008168">
    <property type="term" value="F:methyltransferase activity"/>
    <property type="evidence" value="ECO:0007669"/>
    <property type="project" value="UniProtKB-KW"/>
</dbReference>